<reference evidence="1 2" key="1">
    <citation type="journal article" date="2019" name="Sci. Rep.">
        <title>Orb-weaving spider Araneus ventricosus genome elucidates the spidroin gene catalogue.</title>
        <authorList>
            <person name="Kono N."/>
            <person name="Nakamura H."/>
            <person name="Ohtoshi R."/>
            <person name="Moran D.A.P."/>
            <person name="Shinohara A."/>
            <person name="Yoshida Y."/>
            <person name="Fujiwara M."/>
            <person name="Mori M."/>
            <person name="Tomita M."/>
            <person name="Arakawa K."/>
        </authorList>
    </citation>
    <scope>NUCLEOTIDE SEQUENCE [LARGE SCALE GENOMIC DNA]</scope>
</reference>
<comment type="caution">
    <text evidence="1">The sequence shown here is derived from an EMBL/GenBank/DDBJ whole genome shotgun (WGS) entry which is preliminary data.</text>
</comment>
<dbReference type="AlphaFoldDB" id="A0A4Y2RVQ4"/>
<dbReference type="Proteomes" id="UP000499080">
    <property type="component" value="Unassembled WGS sequence"/>
</dbReference>
<proteinExistence type="predicted"/>
<gene>
    <name evidence="1" type="ORF">AVEN_230160_1</name>
</gene>
<organism evidence="1 2">
    <name type="scientific">Araneus ventricosus</name>
    <name type="common">Orbweaver spider</name>
    <name type="synonym">Epeira ventricosa</name>
    <dbReference type="NCBI Taxonomy" id="182803"/>
    <lineage>
        <taxon>Eukaryota</taxon>
        <taxon>Metazoa</taxon>
        <taxon>Ecdysozoa</taxon>
        <taxon>Arthropoda</taxon>
        <taxon>Chelicerata</taxon>
        <taxon>Arachnida</taxon>
        <taxon>Araneae</taxon>
        <taxon>Araneomorphae</taxon>
        <taxon>Entelegynae</taxon>
        <taxon>Araneoidea</taxon>
        <taxon>Araneidae</taxon>
        <taxon>Araneus</taxon>
    </lineage>
</organism>
<protein>
    <submittedName>
        <fullName evidence="1">Uncharacterized protein</fullName>
    </submittedName>
</protein>
<dbReference type="EMBL" id="BGPR01018395">
    <property type="protein sequence ID" value="GBN79050.1"/>
    <property type="molecule type" value="Genomic_DNA"/>
</dbReference>
<evidence type="ECO:0000313" key="1">
    <source>
        <dbReference type="EMBL" id="GBN79050.1"/>
    </source>
</evidence>
<keyword evidence="2" id="KW-1185">Reference proteome</keyword>
<name>A0A4Y2RVQ4_ARAVE</name>
<sequence>MKSVSTKLHYEPTKYFNKSVDCINIRRLSEIRNSPFRGWRKRIPPNFLSFHLSWFTSSRVHIASSNSTPLTKLLSALISRGWDLKLRYLVVSIMSIKNGNFRILREKHLTG</sequence>
<accession>A0A4Y2RVQ4</accession>
<evidence type="ECO:0000313" key="2">
    <source>
        <dbReference type="Proteomes" id="UP000499080"/>
    </source>
</evidence>